<name>G4YRU2_PHYSP</name>
<keyword evidence="3" id="KW-1185">Reference proteome</keyword>
<dbReference type="RefSeq" id="XP_009518207.1">
    <property type="nucleotide sequence ID" value="XM_009519912.1"/>
</dbReference>
<dbReference type="OMA" id="MAIACTT"/>
<sequence length="208" mass="22721">MTELPSFDGLTNLKSLTLACLLSLEQFPPFDNLRKLERLVLASISAMDSLPDLSPVVDLKSFAVSDRGAWCCNGFTGDCNLEDRKCGIAHPVWENPVATCLPSNRTRKVATATTLKVVEKFASTVCGPVLEVGVLEGPPTADIMAPCNGTLYRQCPRSDSVEAMCYNARFMAIACTTNPHPIEMRRRQIAQGVGDKCDPEVEAWLGWL</sequence>
<evidence type="ECO:0000259" key="1">
    <source>
        <dbReference type="Pfam" id="PF26605"/>
    </source>
</evidence>
<dbReference type="KEGG" id="psoj:PHYSODRAFT_310590"/>
<reference evidence="2 3" key="1">
    <citation type="journal article" date="2006" name="Science">
        <title>Phytophthora genome sequences uncover evolutionary origins and mechanisms of pathogenesis.</title>
        <authorList>
            <person name="Tyler B.M."/>
            <person name="Tripathy S."/>
            <person name="Zhang X."/>
            <person name="Dehal P."/>
            <person name="Jiang R.H."/>
            <person name="Aerts A."/>
            <person name="Arredondo F.D."/>
            <person name="Baxter L."/>
            <person name="Bensasson D."/>
            <person name="Beynon J.L."/>
            <person name="Chapman J."/>
            <person name="Damasceno C.M."/>
            <person name="Dorrance A.E."/>
            <person name="Dou D."/>
            <person name="Dickerman A.W."/>
            <person name="Dubchak I.L."/>
            <person name="Garbelotto M."/>
            <person name="Gijzen M."/>
            <person name="Gordon S.G."/>
            <person name="Govers F."/>
            <person name="Grunwald N.J."/>
            <person name="Huang W."/>
            <person name="Ivors K.L."/>
            <person name="Jones R.W."/>
            <person name="Kamoun S."/>
            <person name="Krampis K."/>
            <person name="Lamour K.H."/>
            <person name="Lee M.K."/>
            <person name="McDonald W.H."/>
            <person name="Medina M."/>
            <person name="Meijer H.J."/>
            <person name="Nordberg E.K."/>
            <person name="Maclean D.J."/>
            <person name="Ospina-Giraldo M.D."/>
            <person name="Morris P.F."/>
            <person name="Phuntumart V."/>
            <person name="Putnam N.H."/>
            <person name="Rash S."/>
            <person name="Rose J.K."/>
            <person name="Sakihama Y."/>
            <person name="Salamov A.A."/>
            <person name="Savidor A."/>
            <person name="Scheuring C.F."/>
            <person name="Smith B.M."/>
            <person name="Sobral B.W."/>
            <person name="Terry A."/>
            <person name="Torto-Alalibo T.A."/>
            <person name="Win J."/>
            <person name="Xu Z."/>
            <person name="Zhang H."/>
            <person name="Grigoriev I.V."/>
            <person name="Rokhsar D.S."/>
            <person name="Boore J.L."/>
        </authorList>
    </citation>
    <scope>NUCLEOTIDE SEQUENCE [LARGE SCALE GENOMIC DNA]</scope>
    <source>
        <strain evidence="2 3">P6497</strain>
    </source>
</reference>
<proteinExistence type="predicted"/>
<protein>
    <recommendedName>
        <fullName evidence="1">WLGC domain-containing protein</fullName>
    </recommendedName>
</protein>
<dbReference type="InParanoid" id="G4YRU2"/>
<dbReference type="EMBL" id="JH159152">
    <property type="protein sequence ID" value="EGZ22919.1"/>
    <property type="molecule type" value="Genomic_DNA"/>
</dbReference>
<dbReference type="InterPro" id="IPR058256">
    <property type="entry name" value="WLGC"/>
</dbReference>
<dbReference type="SUPFAM" id="SSF52058">
    <property type="entry name" value="L domain-like"/>
    <property type="match status" value="1"/>
</dbReference>
<dbReference type="Gene3D" id="3.80.10.10">
    <property type="entry name" value="Ribonuclease Inhibitor"/>
    <property type="match status" value="1"/>
</dbReference>
<dbReference type="AlphaFoldDB" id="G4YRU2"/>
<evidence type="ECO:0000313" key="3">
    <source>
        <dbReference type="Proteomes" id="UP000002640"/>
    </source>
</evidence>
<evidence type="ECO:0000313" key="2">
    <source>
        <dbReference type="EMBL" id="EGZ22919.1"/>
    </source>
</evidence>
<dbReference type="InterPro" id="IPR032675">
    <property type="entry name" value="LRR_dom_sf"/>
</dbReference>
<dbReference type="GeneID" id="20643291"/>
<organism evidence="2 3">
    <name type="scientific">Phytophthora sojae (strain P6497)</name>
    <name type="common">Soybean stem and root rot agent</name>
    <name type="synonym">Phytophthora megasperma f. sp. glycines</name>
    <dbReference type="NCBI Taxonomy" id="1094619"/>
    <lineage>
        <taxon>Eukaryota</taxon>
        <taxon>Sar</taxon>
        <taxon>Stramenopiles</taxon>
        <taxon>Oomycota</taxon>
        <taxon>Peronosporomycetes</taxon>
        <taxon>Peronosporales</taxon>
        <taxon>Peronosporaceae</taxon>
        <taxon>Phytophthora</taxon>
    </lineage>
</organism>
<dbReference type="Proteomes" id="UP000002640">
    <property type="component" value="Unassembled WGS sequence"/>
</dbReference>
<feature type="domain" description="WLGC" evidence="1">
    <location>
        <begin position="144"/>
        <end position="206"/>
    </location>
</feature>
<accession>G4YRU2</accession>
<dbReference type="Pfam" id="PF26605">
    <property type="entry name" value="WLGC"/>
    <property type="match status" value="1"/>
</dbReference>
<gene>
    <name evidence="2" type="ORF">PHYSODRAFT_310590</name>
</gene>